<reference evidence="2" key="1">
    <citation type="submission" date="2023-07" db="EMBL/GenBank/DDBJ databases">
        <title>draft genome sequence of fig (Ficus carica).</title>
        <authorList>
            <person name="Takahashi T."/>
            <person name="Nishimura K."/>
        </authorList>
    </citation>
    <scope>NUCLEOTIDE SEQUENCE</scope>
</reference>
<keyword evidence="1" id="KW-0732">Signal</keyword>
<proteinExistence type="predicted"/>
<sequence>MNIDLIWCLLLRTMASGFDINPFGVPNYALTPQAAPTGVCSSQAALASQAAPIGVSLRFKMIARKCVNGSQEQPSLIRTSPRFARYKTVAKKMVNPNAAKKLVKGASASHSSVSG</sequence>
<dbReference type="EMBL" id="BTGU01007217">
    <property type="protein sequence ID" value="GMN29549.1"/>
    <property type="molecule type" value="Genomic_DNA"/>
</dbReference>
<feature type="chain" id="PRO_5041851634" evidence="1">
    <location>
        <begin position="18"/>
        <end position="115"/>
    </location>
</feature>
<keyword evidence="4" id="KW-1185">Reference proteome</keyword>
<evidence type="ECO:0000313" key="4">
    <source>
        <dbReference type="Proteomes" id="UP001187192"/>
    </source>
</evidence>
<name>A0AA87Z3Y8_FICCA</name>
<evidence type="ECO:0000313" key="2">
    <source>
        <dbReference type="EMBL" id="GMN29549.1"/>
    </source>
</evidence>
<protein>
    <submittedName>
        <fullName evidence="2">Uncharacterized protein</fullName>
    </submittedName>
</protein>
<dbReference type="EMBL" id="BTGU01007219">
    <property type="protein sequence ID" value="GMN29580.1"/>
    <property type="molecule type" value="Genomic_DNA"/>
</dbReference>
<gene>
    <name evidence="2" type="ORF">TIFTF001_049539</name>
    <name evidence="3" type="ORF">TIFTF001_049543</name>
</gene>
<dbReference type="Proteomes" id="UP001187192">
    <property type="component" value="Unassembled WGS sequence"/>
</dbReference>
<organism evidence="2 4">
    <name type="scientific">Ficus carica</name>
    <name type="common">Common fig</name>
    <dbReference type="NCBI Taxonomy" id="3494"/>
    <lineage>
        <taxon>Eukaryota</taxon>
        <taxon>Viridiplantae</taxon>
        <taxon>Streptophyta</taxon>
        <taxon>Embryophyta</taxon>
        <taxon>Tracheophyta</taxon>
        <taxon>Spermatophyta</taxon>
        <taxon>Magnoliopsida</taxon>
        <taxon>eudicotyledons</taxon>
        <taxon>Gunneridae</taxon>
        <taxon>Pentapetalae</taxon>
        <taxon>rosids</taxon>
        <taxon>fabids</taxon>
        <taxon>Rosales</taxon>
        <taxon>Moraceae</taxon>
        <taxon>Ficeae</taxon>
        <taxon>Ficus</taxon>
    </lineage>
</organism>
<feature type="signal peptide" evidence="1">
    <location>
        <begin position="1"/>
        <end position="17"/>
    </location>
</feature>
<evidence type="ECO:0000313" key="3">
    <source>
        <dbReference type="EMBL" id="GMN29580.1"/>
    </source>
</evidence>
<evidence type="ECO:0000256" key="1">
    <source>
        <dbReference type="SAM" id="SignalP"/>
    </source>
</evidence>
<dbReference type="AlphaFoldDB" id="A0AA87Z3Y8"/>
<accession>A0AA87Z3Y8</accession>
<comment type="caution">
    <text evidence="2">The sequence shown here is derived from an EMBL/GenBank/DDBJ whole genome shotgun (WGS) entry which is preliminary data.</text>
</comment>